<dbReference type="InterPro" id="IPR004046">
    <property type="entry name" value="GST_C"/>
</dbReference>
<comment type="similarity">
    <text evidence="3">Belongs to the GST superfamily. Sigma family.</text>
</comment>
<dbReference type="Proteomes" id="UP000614601">
    <property type="component" value="Unassembled WGS sequence"/>
</dbReference>
<dbReference type="Proteomes" id="UP000783686">
    <property type="component" value="Unassembled WGS sequence"/>
</dbReference>
<name>A0A811KYJ5_9BILA</name>
<evidence type="ECO:0000259" key="6">
    <source>
        <dbReference type="PROSITE" id="PS50405"/>
    </source>
</evidence>
<dbReference type="PANTHER" id="PTHR11571">
    <property type="entry name" value="GLUTATHIONE S-TRANSFERASE"/>
    <property type="match status" value="1"/>
</dbReference>
<dbReference type="SFLD" id="SFLDG01205">
    <property type="entry name" value="AMPS.1"/>
    <property type="match status" value="1"/>
</dbReference>
<keyword evidence="2" id="KW-0808">Transferase</keyword>
<dbReference type="InterPro" id="IPR004045">
    <property type="entry name" value="Glutathione_S-Trfase_N"/>
</dbReference>
<dbReference type="PANTHER" id="PTHR11571:SF224">
    <property type="entry name" value="HEMATOPOIETIC PROSTAGLANDIN D SYNTHASE"/>
    <property type="match status" value="1"/>
</dbReference>
<sequence length="206" mass="23724">MPDYKLLYFDIRGRAECARLILNYAKIPFEDVRIPKGEWENIKGDKTRFPYGQVPVLLVDNVPIAQSMALVRYLAAEAGLAGKNNLEAAQIGQIEETCRIFSDSLGLYRKALFMNTPNQETLFTNLFTPTCEKQLPVIEGHITSNGFFHESGVSYVDFYFADLFKTFYNVHQNVMSKYPKLVEHMKKVFELPELQAYLKQRSDSKF</sequence>
<dbReference type="CDD" id="cd03039">
    <property type="entry name" value="GST_N_Sigma_like"/>
    <property type="match status" value="1"/>
</dbReference>
<dbReference type="InterPro" id="IPR036282">
    <property type="entry name" value="Glutathione-S-Trfase_C_sf"/>
</dbReference>
<keyword evidence="8" id="KW-1185">Reference proteome</keyword>
<evidence type="ECO:0000313" key="7">
    <source>
        <dbReference type="EMBL" id="CAD5220925.1"/>
    </source>
</evidence>
<comment type="catalytic activity">
    <reaction evidence="4">
        <text>RX + glutathione = an S-substituted glutathione + a halide anion + H(+)</text>
        <dbReference type="Rhea" id="RHEA:16437"/>
        <dbReference type="ChEBI" id="CHEBI:15378"/>
        <dbReference type="ChEBI" id="CHEBI:16042"/>
        <dbReference type="ChEBI" id="CHEBI:17792"/>
        <dbReference type="ChEBI" id="CHEBI:57925"/>
        <dbReference type="ChEBI" id="CHEBI:90779"/>
        <dbReference type="EC" id="2.5.1.18"/>
    </reaction>
</comment>
<reference evidence="7" key="1">
    <citation type="submission" date="2020-09" db="EMBL/GenBank/DDBJ databases">
        <authorList>
            <person name="Kikuchi T."/>
        </authorList>
    </citation>
    <scope>NUCLEOTIDE SEQUENCE</scope>
    <source>
        <strain evidence="7">SH1</strain>
    </source>
</reference>
<dbReference type="FunFam" id="3.40.30.10:FF:000258">
    <property type="entry name" value="Glutathione S-transferase"/>
    <property type="match status" value="1"/>
</dbReference>
<evidence type="ECO:0000259" key="5">
    <source>
        <dbReference type="PROSITE" id="PS50404"/>
    </source>
</evidence>
<dbReference type="EMBL" id="CAJFCW020000004">
    <property type="protein sequence ID" value="CAG9114313.1"/>
    <property type="molecule type" value="Genomic_DNA"/>
</dbReference>
<dbReference type="SUPFAM" id="SSF52833">
    <property type="entry name" value="Thioredoxin-like"/>
    <property type="match status" value="1"/>
</dbReference>
<organism evidence="7 8">
    <name type="scientific">Bursaphelenchus okinawaensis</name>
    <dbReference type="NCBI Taxonomy" id="465554"/>
    <lineage>
        <taxon>Eukaryota</taxon>
        <taxon>Metazoa</taxon>
        <taxon>Ecdysozoa</taxon>
        <taxon>Nematoda</taxon>
        <taxon>Chromadorea</taxon>
        <taxon>Rhabditida</taxon>
        <taxon>Tylenchina</taxon>
        <taxon>Tylenchomorpha</taxon>
        <taxon>Aphelenchoidea</taxon>
        <taxon>Aphelenchoididae</taxon>
        <taxon>Bursaphelenchus</taxon>
    </lineage>
</organism>
<dbReference type="InterPro" id="IPR050213">
    <property type="entry name" value="GST_superfamily"/>
</dbReference>
<proteinExistence type="inferred from homology"/>
<comment type="caution">
    <text evidence="7">The sequence shown here is derived from an EMBL/GenBank/DDBJ whole genome shotgun (WGS) entry which is preliminary data.</text>
</comment>
<dbReference type="Pfam" id="PF14497">
    <property type="entry name" value="GST_C_3"/>
    <property type="match status" value="1"/>
</dbReference>
<dbReference type="EMBL" id="CAJFDH010000004">
    <property type="protein sequence ID" value="CAD5220925.1"/>
    <property type="molecule type" value="Genomic_DNA"/>
</dbReference>
<dbReference type="InterPro" id="IPR040079">
    <property type="entry name" value="Glutathione_S-Trfase"/>
</dbReference>
<evidence type="ECO:0000256" key="3">
    <source>
        <dbReference type="ARBA" id="ARBA00038317"/>
    </source>
</evidence>
<accession>A0A811KYJ5</accession>
<evidence type="ECO:0000313" key="8">
    <source>
        <dbReference type="Proteomes" id="UP000614601"/>
    </source>
</evidence>
<dbReference type="InterPro" id="IPR036249">
    <property type="entry name" value="Thioredoxin-like_sf"/>
</dbReference>
<dbReference type="GO" id="GO:0004364">
    <property type="term" value="F:glutathione transferase activity"/>
    <property type="evidence" value="ECO:0007669"/>
    <property type="project" value="UniProtKB-EC"/>
</dbReference>
<feature type="domain" description="GST C-terminal" evidence="6">
    <location>
        <begin position="84"/>
        <end position="206"/>
    </location>
</feature>
<dbReference type="SUPFAM" id="SSF47616">
    <property type="entry name" value="GST C-terminal domain-like"/>
    <property type="match status" value="1"/>
</dbReference>
<evidence type="ECO:0000256" key="1">
    <source>
        <dbReference type="ARBA" id="ARBA00012452"/>
    </source>
</evidence>
<dbReference type="Gene3D" id="1.20.1050.130">
    <property type="match status" value="1"/>
</dbReference>
<dbReference type="SFLD" id="SFLDS00019">
    <property type="entry name" value="Glutathione_Transferase_(cytos"/>
    <property type="match status" value="1"/>
</dbReference>
<feature type="domain" description="GST N-terminal" evidence="5">
    <location>
        <begin position="2"/>
        <end position="82"/>
    </location>
</feature>
<dbReference type="PROSITE" id="PS50404">
    <property type="entry name" value="GST_NTER"/>
    <property type="match status" value="1"/>
</dbReference>
<dbReference type="InterPro" id="IPR010987">
    <property type="entry name" value="Glutathione-S-Trfase_C-like"/>
</dbReference>
<dbReference type="GO" id="GO:0006749">
    <property type="term" value="P:glutathione metabolic process"/>
    <property type="evidence" value="ECO:0007669"/>
    <property type="project" value="TreeGrafter"/>
</dbReference>
<gene>
    <name evidence="7" type="ORF">BOKJ2_LOCUS9188</name>
</gene>
<dbReference type="SFLD" id="SFLDG00363">
    <property type="entry name" value="AMPS_(cytGST):_Alpha-__Mu-__Pi"/>
    <property type="match status" value="1"/>
</dbReference>
<dbReference type="PROSITE" id="PS50405">
    <property type="entry name" value="GST_CTER"/>
    <property type="match status" value="1"/>
</dbReference>
<evidence type="ECO:0000256" key="4">
    <source>
        <dbReference type="ARBA" id="ARBA00047960"/>
    </source>
</evidence>
<dbReference type="EC" id="2.5.1.18" evidence="1"/>
<dbReference type="AlphaFoldDB" id="A0A811KYJ5"/>
<dbReference type="Pfam" id="PF02798">
    <property type="entry name" value="GST_N"/>
    <property type="match status" value="1"/>
</dbReference>
<dbReference type="OrthoDB" id="414243at2759"/>
<evidence type="ECO:0000256" key="2">
    <source>
        <dbReference type="ARBA" id="ARBA00022679"/>
    </source>
</evidence>
<protein>
    <recommendedName>
        <fullName evidence="1">glutathione transferase</fullName>
        <ecNumber evidence="1">2.5.1.18</ecNumber>
    </recommendedName>
</protein>